<dbReference type="InterPro" id="IPR047141">
    <property type="entry name" value="Stealth"/>
</dbReference>
<evidence type="ECO:0000259" key="9">
    <source>
        <dbReference type="Pfam" id="PF17103"/>
    </source>
</evidence>
<feature type="domain" description="Stealth protein CR2 conserved region 2" evidence="6">
    <location>
        <begin position="263"/>
        <end position="369"/>
    </location>
</feature>
<evidence type="ECO:0000259" key="7">
    <source>
        <dbReference type="Pfam" id="PF17101"/>
    </source>
</evidence>
<organism evidence="10 11">
    <name type="scientific">Natronospira bacteriovora</name>
    <dbReference type="NCBI Taxonomy" id="3069753"/>
    <lineage>
        <taxon>Bacteria</taxon>
        <taxon>Pseudomonadati</taxon>
        <taxon>Pseudomonadota</taxon>
        <taxon>Gammaproteobacteria</taxon>
        <taxon>Natronospirales</taxon>
        <taxon>Natronospiraceae</taxon>
        <taxon>Natronospira</taxon>
    </lineage>
</organism>
<reference evidence="10 11" key="1">
    <citation type="submission" date="2023-08" db="EMBL/GenBank/DDBJ databases">
        <title>Whole-genome sequencing of halo(alkali)philic microorganisms from hypersaline lakes.</title>
        <authorList>
            <person name="Sorokin D.Y."/>
            <person name="Abbas B."/>
            <person name="Merkel A.Y."/>
        </authorList>
    </citation>
    <scope>NUCLEOTIDE SEQUENCE [LARGE SCALE GENOMIC DNA]</scope>
    <source>
        <strain evidence="10 11">AB-CW4</strain>
    </source>
</reference>
<evidence type="ECO:0000313" key="10">
    <source>
        <dbReference type="EMBL" id="MDQ2069896.1"/>
    </source>
</evidence>
<dbReference type="Pfam" id="PF17103">
    <property type="entry name" value="Stealth_CR4"/>
    <property type="match status" value="1"/>
</dbReference>
<dbReference type="Pfam" id="PF17101">
    <property type="entry name" value="Stealth_CR1"/>
    <property type="match status" value="1"/>
</dbReference>
<dbReference type="InterPro" id="IPR021520">
    <property type="entry name" value="Stealth_CR2"/>
</dbReference>
<keyword evidence="3" id="KW-0808">Transferase</keyword>
<feature type="domain" description="Stealth protein CR1 conserved region 1" evidence="7">
    <location>
        <begin position="224"/>
        <end position="252"/>
    </location>
</feature>
<evidence type="ECO:0000313" key="11">
    <source>
        <dbReference type="Proteomes" id="UP001239019"/>
    </source>
</evidence>
<evidence type="ECO:0000256" key="2">
    <source>
        <dbReference type="ARBA" id="ARBA00022423"/>
    </source>
</evidence>
<keyword evidence="11" id="KW-1185">Reference proteome</keyword>
<name>A0ABU0W793_9GAMM</name>
<evidence type="ECO:0000256" key="5">
    <source>
        <dbReference type="ARBA" id="ARBA00032902"/>
    </source>
</evidence>
<feature type="domain" description="Stealth protein CR3 conserved region 3" evidence="8">
    <location>
        <begin position="414"/>
        <end position="457"/>
    </location>
</feature>
<dbReference type="RefSeq" id="WP_306728390.1">
    <property type="nucleotide sequence ID" value="NZ_JAVDDT010000004.1"/>
</dbReference>
<dbReference type="Pfam" id="PF17102">
    <property type="entry name" value="Stealth_CR3"/>
    <property type="match status" value="1"/>
</dbReference>
<evidence type="ECO:0000256" key="1">
    <source>
        <dbReference type="ARBA" id="ARBA00007583"/>
    </source>
</evidence>
<dbReference type="Pfam" id="PF11380">
    <property type="entry name" value="Stealth_CR2"/>
    <property type="match status" value="1"/>
</dbReference>
<dbReference type="EMBL" id="JAVDDT010000004">
    <property type="protein sequence ID" value="MDQ2069896.1"/>
    <property type="molecule type" value="Genomic_DNA"/>
</dbReference>
<evidence type="ECO:0000256" key="4">
    <source>
        <dbReference type="ARBA" id="ARBA00023169"/>
    </source>
</evidence>
<gene>
    <name evidence="10" type="ORF">RBH19_08425</name>
</gene>
<feature type="domain" description="Stealth protein CR4 conserved region 4" evidence="9">
    <location>
        <begin position="490"/>
        <end position="537"/>
    </location>
</feature>
<dbReference type="InterPro" id="IPR031357">
    <property type="entry name" value="Stealth_CR3"/>
</dbReference>
<keyword evidence="4" id="KW-0270">Exopolysaccharide synthesis</keyword>
<evidence type="ECO:0000256" key="3">
    <source>
        <dbReference type="ARBA" id="ARBA00022679"/>
    </source>
</evidence>
<protein>
    <recommendedName>
        <fullName evidence="2">Capsular polysaccharide phosphotransferase SacB</fullName>
    </recommendedName>
    <alternativeName>
        <fullName evidence="5">Stealth protein SacB</fullName>
    </alternativeName>
</protein>
<accession>A0ABU0W793</accession>
<evidence type="ECO:0000259" key="8">
    <source>
        <dbReference type="Pfam" id="PF17102"/>
    </source>
</evidence>
<proteinExistence type="inferred from homology"/>
<comment type="similarity">
    <text evidence="1">Belongs to the stealth family.</text>
</comment>
<dbReference type="PANTHER" id="PTHR24045:SF0">
    <property type="entry name" value="N-ACETYLGLUCOSAMINE-1-PHOSPHOTRANSFERASE SUBUNITS ALPHA_BETA"/>
    <property type="match status" value="1"/>
</dbReference>
<sequence length="537" mass="62670">MPLTLDRLRPRHIYKRLRKGAASILKRHWPDLARQLLMRRVFGADWVDDARADIRGHHQYMWESARTLLDETGVEFVSTGEEGEYRFFVFLSDTEGDARTLIQRLLDDEYRMQIHFCNGLRPRKIYTRRDAARLKKELANQRVPLAEVSHIKFTRCWIPGLNYKMQGWSSAMRIDFYQWDSEVGIWESVGSRFVPRRVDASLRDVGTGLSLVDWMGRAVNRVHFPVDVVYTWVDGNDPDWQRRKAAREGRHDELHQRANNASRYHNRDELKYSLRSLYYHAPWIRHIYIVTDQQVPEWLDPSLSGKISIVDHSELFPDPDDLPTFNSHAIESVLARIPGLSTHFLYVNDDVFMSGAVRPEAFFESSGIARTFLSNAWSPFCGVDDSDRASEWGALNASRLLNKSHDAVIHHKTKHTPIPLRKDLMKSLEEEYAEDFSALRSRPFRTPHDLAPVTSLHMSFGLARGYVVTGNINYAYVDIASNDLDKKLRRIKRSPHSMVFCLNDTEVDEDDFDWDAQEVVLRRFLEEMYPYKGPWER</sequence>
<dbReference type="InterPro" id="IPR031358">
    <property type="entry name" value="Stealth_CR1"/>
</dbReference>
<dbReference type="InterPro" id="IPR031356">
    <property type="entry name" value="Stealth_CR4"/>
</dbReference>
<dbReference type="Proteomes" id="UP001239019">
    <property type="component" value="Unassembled WGS sequence"/>
</dbReference>
<evidence type="ECO:0000259" key="6">
    <source>
        <dbReference type="Pfam" id="PF11380"/>
    </source>
</evidence>
<comment type="caution">
    <text evidence="10">The sequence shown here is derived from an EMBL/GenBank/DDBJ whole genome shotgun (WGS) entry which is preliminary data.</text>
</comment>
<dbReference type="PANTHER" id="PTHR24045">
    <property type="match status" value="1"/>
</dbReference>